<feature type="domain" description="Nephrocystin 3-like N-terminal" evidence="6">
    <location>
        <begin position="101"/>
        <end position="187"/>
    </location>
</feature>
<keyword evidence="1" id="KW-0677">Repeat</keyword>
<protein>
    <submittedName>
        <fullName evidence="7">Uncharacterized protein</fullName>
    </submittedName>
</protein>
<keyword evidence="8" id="KW-1185">Reference proteome</keyword>
<dbReference type="InterPro" id="IPR036770">
    <property type="entry name" value="Ankyrin_rpt-contain_sf"/>
</dbReference>
<dbReference type="OMA" id="AHRIDEF"/>
<dbReference type="Pfam" id="PF24883">
    <property type="entry name" value="NPHP3_N"/>
    <property type="match status" value="1"/>
</dbReference>
<evidence type="ECO:0000259" key="6">
    <source>
        <dbReference type="Pfam" id="PF24883"/>
    </source>
</evidence>
<organism evidence="7 8">
    <name type="scientific">Hypocrea atroviridis (strain ATCC 20476 / IMI 206040)</name>
    <name type="common">Trichoderma atroviride</name>
    <dbReference type="NCBI Taxonomy" id="452589"/>
    <lineage>
        <taxon>Eukaryota</taxon>
        <taxon>Fungi</taxon>
        <taxon>Dikarya</taxon>
        <taxon>Ascomycota</taxon>
        <taxon>Pezizomycotina</taxon>
        <taxon>Sordariomycetes</taxon>
        <taxon>Hypocreomycetidae</taxon>
        <taxon>Hypocreales</taxon>
        <taxon>Hypocreaceae</taxon>
        <taxon>Trichoderma</taxon>
    </lineage>
</organism>
<dbReference type="STRING" id="452589.G9P6M4"/>
<feature type="repeat" description="ANK" evidence="2">
    <location>
        <begin position="668"/>
        <end position="700"/>
    </location>
</feature>
<dbReference type="Gene3D" id="3.40.50.300">
    <property type="entry name" value="P-loop containing nucleotide triphosphate hydrolases"/>
    <property type="match status" value="1"/>
</dbReference>
<feature type="domain" description="DUF7069" evidence="5">
    <location>
        <begin position="274"/>
        <end position="326"/>
    </location>
</feature>
<evidence type="ECO:0000313" key="7">
    <source>
        <dbReference type="EMBL" id="EHK41445.1"/>
    </source>
</evidence>
<dbReference type="PANTHER" id="PTHR10039">
    <property type="entry name" value="AMELOGENIN"/>
    <property type="match status" value="1"/>
</dbReference>
<feature type="repeat" description="ANK" evidence="2">
    <location>
        <begin position="733"/>
        <end position="765"/>
    </location>
</feature>
<dbReference type="InterPro" id="IPR056884">
    <property type="entry name" value="NPHP3-like_N"/>
</dbReference>
<dbReference type="OrthoDB" id="194358at2759"/>
<dbReference type="AlphaFoldDB" id="G9P6M4"/>
<dbReference type="PROSITE" id="PS50088">
    <property type="entry name" value="ANK_REPEAT"/>
    <property type="match status" value="3"/>
</dbReference>
<dbReference type="InterPro" id="IPR027417">
    <property type="entry name" value="P-loop_NTPase"/>
</dbReference>
<gene>
    <name evidence="7" type="ORF">TRIATDRAFT_321663</name>
</gene>
<dbReference type="Pfam" id="PF23239">
    <property type="entry name" value="DUF7069"/>
    <property type="match status" value="1"/>
</dbReference>
<dbReference type="SUPFAM" id="SSF52540">
    <property type="entry name" value="P-loop containing nucleoside triphosphate hydrolases"/>
    <property type="match status" value="1"/>
</dbReference>
<reference evidence="7 8" key="1">
    <citation type="journal article" date="2011" name="Genome Biol.">
        <title>Comparative genome sequence analysis underscores mycoparasitism as the ancestral life style of Trichoderma.</title>
        <authorList>
            <person name="Kubicek C.P."/>
            <person name="Herrera-Estrella A."/>
            <person name="Seidl-Seiboth V."/>
            <person name="Martinez D.A."/>
            <person name="Druzhinina I.S."/>
            <person name="Thon M."/>
            <person name="Zeilinger S."/>
            <person name="Casas-Flores S."/>
            <person name="Horwitz B.A."/>
            <person name="Mukherjee P.K."/>
            <person name="Mukherjee M."/>
            <person name="Kredics L."/>
            <person name="Alcaraz L.D."/>
            <person name="Aerts A."/>
            <person name="Antal Z."/>
            <person name="Atanasova L."/>
            <person name="Cervantes-Badillo M.G."/>
            <person name="Challacombe J."/>
            <person name="Chertkov O."/>
            <person name="McCluskey K."/>
            <person name="Coulpier F."/>
            <person name="Deshpande N."/>
            <person name="von Doehren H."/>
            <person name="Ebbole D.J."/>
            <person name="Esquivel-Naranjo E.U."/>
            <person name="Fekete E."/>
            <person name="Flipphi M."/>
            <person name="Glaser F."/>
            <person name="Gomez-Rodriguez E.Y."/>
            <person name="Gruber S."/>
            <person name="Han C."/>
            <person name="Henrissat B."/>
            <person name="Hermosa R."/>
            <person name="Hernandez-Onate M."/>
            <person name="Karaffa L."/>
            <person name="Kosti I."/>
            <person name="Le Crom S."/>
            <person name="Lindquist E."/>
            <person name="Lucas S."/>
            <person name="Luebeck M."/>
            <person name="Luebeck P.S."/>
            <person name="Margeot A."/>
            <person name="Metz B."/>
            <person name="Misra M."/>
            <person name="Nevalainen H."/>
            <person name="Omann M."/>
            <person name="Packer N."/>
            <person name="Perrone G."/>
            <person name="Uresti-Rivera E.E."/>
            <person name="Salamov A."/>
            <person name="Schmoll M."/>
            <person name="Seiboth B."/>
            <person name="Shapiro H."/>
            <person name="Sukno S."/>
            <person name="Tamayo-Ramos J.A."/>
            <person name="Tisch D."/>
            <person name="Wiest A."/>
            <person name="Wilkinson H.H."/>
            <person name="Zhang M."/>
            <person name="Coutinho P.M."/>
            <person name="Kenerley C.M."/>
            <person name="Monte E."/>
            <person name="Baker S.E."/>
            <person name="Grigoriev I.V."/>
        </authorList>
    </citation>
    <scope>NUCLEOTIDE SEQUENCE [LARGE SCALE GENOMIC DNA]</scope>
    <source>
        <strain evidence="8">ATCC 20476 / IMI 206040</strain>
    </source>
</reference>
<feature type="coiled-coil region" evidence="3">
    <location>
        <begin position="286"/>
        <end position="313"/>
    </location>
</feature>
<evidence type="ECO:0000256" key="1">
    <source>
        <dbReference type="ARBA" id="ARBA00022737"/>
    </source>
</evidence>
<dbReference type="Pfam" id="PF22939">
    <property type="entry name" value="WHD_GPIID"/>
    <property type="match status" value="1"/>
</dbReference>
<evidence type="ECO:0000259" key="5">
    <source>
        <dbReference type="Pfam" id="PF23239"/>
    </source>
</evidence>
<comment type="caution">
    <text evidence="7">The sequence shown here is derived from an EMBL/GenBank/DDBJ whole genome shotgun (WGS) entry which is preliminary data.</text>
</comment>
<dbReference type="InterPro" id="IPR055497">
    <property type="entry name" value="DUF7069"/>
</dbReference>
<dbReference type="Gene3D" id="1.25.40.20">
    <property type="entry name" value="Ankyrin repeat-containing domain"/>
    <property type="match status" value="2"/>
</dbReference>
<dbReference type="PROSITE" id="PS50297">
    <property type="entry name" value="ANK_REP_REGION"/>
    <property type="match status" value="2"/>
</dbReference>
<evidence type="ECO:0000256" key="2">
    <source>
        <dbReference type="PROSITE-ProRule" id="PRU00023"/>
    </source>
</evidence>
<evidence type="ECO:0000313" key="8">
    <source>
        <dbReference type="Proteomes" id="UP000005426"/>
    </source>
</evidence>
<keyword evidence="2" id="KW-0040">ANK repeat</keyword>
<proteinExistence type="predicted"/>
<dbReference type="EMBL" id="ABDG02000027">
    <property type="protein sequence ID" value="EHK41445.1"/>
    <property type="molecule type" value="Genomic_DNA"/>
</dbReference>
<name>G9P6M4_HYPAI</name>
<evidence type="ECO:0000259" key="4">
    <source>
        <dbReference type="Pfam" id="PF22939"/>
    </source>
</evidence>
<dbReference type="Proteomes" id="UP000005426">
    <property type="component" value="Unassembled WGS sequence"/>
</dbReference>
<dbReference type="HOGENOM" id="CLU_000288_34_7_1"/>
<dbReference type="PRINTS" id="PR01415">
    <property type="entry name" value="ANKYRIN"/>
</dbReference>
<dbReference type="Pfam" id="PF12796">
    <property type="entry name" value="Ank_2"/>
    <property type="match status" value="3"/>
</dbReference>
<dbReference type="InterPro" id="IPR002110">
    <property type="entry name" value="Ankyrin_rpt"/>
</dbReference>
<sequence length="788" mass="90774">MVFNAIIRNSAIPVVLLYIPKSHQKEDGVMDDNRTISQSIFGHDARIIQGDVIGGSVLVTNNYGTSSQGTDKRDGEDDILRRLYTSPYEDRKDRNPPRVPGTCEWFTSHELFKEWERSDSSRLLWVSADPGCGKSVLVRHLVEYVLQTTESRTVCYFFFKDDFPDQKTVVNALRCILRQLFIQKPLLFSDKISKDQNAGEIICVLDAIDECEDQGSQLAQELCKLYGAANDFHLKFLLTSRPYGNIHRGFRPLEIPGLPVIHLSGESEDEVRKISQEIDIFIRFKVKDIAKRLKLLEEEQNLLLQELMKISHRTYLWVYLTLDLIERDIVVDKTISTAASCIPETVDEAYDRILSKSCDFKQAKKILHIIVAAVRPLTLKEMSFALLLRKSHHSWEDIDLKPEIRFRQELRDVCGLFIVVIDSKIYLLHQTAKEFLLRNNTQQPVEAHERFTWKRSLNLLESHHILSNICIWYLLLLEADAKLFRRVGISYLRDNDRIFLDYSTKYWAIHFREQRIEAQEEKTELILKICDIESRLCQVWFQEYWTSTNTKFPKGFTTLMMTAYFGLQTAVQSLLKIDVDINCQDDTYQRSALSWAARNGFHNIAKLLIRGTRFRLGAIKLPFRKVAEIDLVDIYGRTPLSYAVWDGNMTMVGLLLNAGAVIHVKDEVGGTPMSYAIWNQNEQVIDILLQKGKQVDDDNINDLLFSAAKKGHEEVIELLLKTDKVKLDVKDQEGQTLLLCAVKEAHMAVIKVLLEKGADPNCENELKETPLLYAIDHSNIAIQRAMWN</sequence>
<dbReference type="SMART" id="SM00248">
    <property type="entry name" value="ANK"/>
    <property type="match status" value="6"/>
</dbReference>
<feature type="repeat" description="ANK" evidence="2">
    <location>
        <begin position="635"/>
        <end position="667"/>
    </location>
</feature>
<dbReference type="InterPro" id="IPR054471">
    <property type="entry name" value="GPIID_WHD"/>
</dbReference>
<dbReference type="SUPFAM" id="SSF48403">
    <property type="entry name" value="Ankyrin repeat"/>
    <property type="match status" value="1"/>
</dbReference>
<dbReference type="eggNOG" id="KOG0504">
    <property type="taxonomic scope" value="Eukaryota"/>
</dbReference>
<feature type="domain" description="GPI inositol-deacylase winged helix" evidence="4">
    <location>
        <begin position="360"/>
        <end position="441"/>
    </location>
</feature>
<evidence type="ECO:0000256" key="3">
    <source>
        <dbReference type="SAM" id="Coils"/>
    </source>
</evidence>
<keyword evidence="3" id="KW-0175">Coiled coil</keyword>
<accession>G9P6M4</accession>